<evidence type="ECO:0000313" key="1">
    <source>
        <dbReference type="EMBL" id="MDU0356229.1"/>
    </source>
</evidence>
<dbReference type="EMBL" id="JAWDIO010000002">
    <property type="protein sequence ID" value="MDU0356229.1"/>
    <property type="molecule type" value="Genomic_DNA"/>
</dbReference>
<proteinExistence type="predicted"/>
<gene>
    <name evidence="1" type="ORF">RS130_22170</name>
</gene>
<organism evidence="1 2">
    <name type="scientific">Paraglaciecola aquimarina</name>
    <dbReference type="NCBI Taxonomy" id="1235557"/>
    <lineage>
        <taxon>Bacteria</taxon>
        <taxon>Pseudomonadati</taxon>
        <taxon>Pseudomonadota</taxon>
        <taxon>Gammaproteobacteria</taxon>
        <taxon>Alteromonadales</taxon>
        <taxon>Alteromonadaceae</taxon>
        <taxon>Paraglaciecola</taxon>
    </lineage>
</organism>
<sequence length="219" mass="24796">MTSNLRLVVTKKIRQKAGDTGVLQILCSIDELDNVIPTDPNQFPSGLIWISKGYDNNIEHEFSGDEPFLLDFFEKSDREKDEISSNSNTAEHWSLGKHAKKLDSEKLLPVIKSELPDKSTGLLKYTRHSVPSKQFYIENDSFLYGPYTATPTDEEVYVTPSQCLPLALNTNFVAKIPLEAISKANTYISLQDKTDFPFEAFISSNKDLSNYSRKKYRAS</sequence>
<name>A0ABU3T1S7_9ALTE</name>
<evidence type="ECO:0000313" key="2">
    <source>
        <dbReference type="Proteomes" id="UP001247805"/>
    </source>
</evidence>
<dbReference type="Proteomes" id="UP001247805">
    <property type="component" value="Unassembled WGS sequence"/>
</dbReference>
<comment type="caution">
    <text evidence="1">The sequence shown here is derived from an EMBL/GenBank/DDBJ whole genome shotgun (WGS) entry which is preliminary data.</text>
</comment>
<accession>A0ABU3T1S7</accession>
<protein>
    <submittedName>
        <fullName evidence="1">Uncharacterized protein</fullName>
    </submittedName>
</protein>
<keyword evidence="2" id="KW-1185">Reference proteome</keyword>
<dbReference type="RefSeq" id="WP_316027731.1">
    <property type="nucleotide sequence ID" value="NZ_JAWDIO010000002.1"/>
</dbReference>
<reference evidence="1 2" key="1">
    <citation type="submission" date="2023-10" db="EMBL/GenBank/DDBJ databases">
        <title>Glaciecola aquimarina strain GGW-M5 nov., isolated from a coastal seawater.</title>
        <authorList>
            <person name="Bayburt H."/>
            <person name="Kim J.M."/>
            <person name="Choi B.J."/>
            <person name="Jeon C.O."/>
        </authorList>
    </citation>
    <scope>NUCLEOTIDE SEQUENCE [LARGE SCALE GENOMIC DNA]</scope>
    <source>
        <strain evidence="1 2">KCTC 32108</strain>
    </source>
</reference>